<dbReference type="PANTHER" id="PTHR31279">
    <property type="entry name" value="PROTEIN EXORDIUM-LIKE 5"/>
    <property type="match status" value="1"/>
</dbReference>
<keyword evidence="7" id="KW-1185">Reference proteome</keyword>
<evidence type="ECO:0000256" key="1">
    <source>
        <dbReference type="ARBA" id="ARBA00004271"/>
    </source>
</evidence>
<dbReference type="EMBL" id="JADFTS010000004">
    <property type="protein sequence ID" value="KAF9607909.1"/>
    <property type="molecule type" value="Genomic_DNA"/>
</dbReference>
<evidence type="ECO:0000313" key="7">
    <source>
        <dbReference type="Proteomes" id="UP000631114"/>
    </source>
</evidence>
<proteinExistence type="inferred from homology"/>
<reference evidence="6 7" key="1">
    <citation type="submission" date="2020-10" db="EMBL/GenBank/DDBJ databases">
        <title>The Coptis chinensis genome and diversification of protoberbering-type alkaloids.</title>
        <authorList>
            <person name="Wang B."/>
            <person name="Shu S."/>
            <person name="Song C."/>
            <person name="Liu Y."/>
        </authorList>
    </citation>
    <scope>NUCLEOTIDE SEQUENCE [LARGE SCALE GENOMIC DNA]</scope>
    <source>
        <strain evidence="6">HL-2020</strain>
        <tissue evidence="6">Leaf</tissue>
    </source>
</reference>
<dbReference type="AlphaFoldDB" id="A0A835HZV6"/>
<dbReference type="InterPro" id="IPR006766">
    <property type="entry name" value="EXORDIUM-like"/>
</dbReference>
<keyword evidence="4" id="KW-0732">Signal</keyword>
<comment type="subcellular location">
    <subcellularLocation>
        <location evidence="1">Secreted</location>
        <location evidence="1">Extracellular space</location>
        <location evidence="1">Apoplast</location>
    </subcellularLocation>
</comment>
<comment type="caution">
    <text evidence="6">The sequence shown here is derived from an EMBL/GenBank/DDBJ whole genome shotgun (WGS) entry which is preliminary data.</text>
</comment>
<evidence type="ECO:0000256" key="5">
    <source>
        <dbReference type="ARBA" id="ARBA00023591"/>
    </source>
</evidence>
<evidence type="ECO:0000313" key="6">
    <source>
        <dbReference type="EMBL" id="KAF9607909.1"/>
    </source>
</evidence>
<gene>
    <name evidence="6" type="ORF">IFM89_003723</name>
</gene>
<keyword evidence="2" id="KW-0052">Apoplast</keyword>
<evidence type="ECO:0000256" key="4">
    <source>
        <dbReference type="ARBA" id="ARBA00022729"/>
    </source>
</evidence>
<dbReference type="GO" id="GO:0048046">
    <property type="term" value="C:apoplast"/>
    <property type="evidence" value="ECO:0007669"/>
    <property type="project" value="UniProtKB-SubCell"/>
</dbReference>
<dbReference type="OrthoDB" id="2017091at2759"/>
<organism evidence="6 7">
    <name type="scientific">Coptis chinensis</name>
    <dbReference type="NCBI Taxonomy" id="261450"/>
    <lineage>
        <taxon>Eukaryota</taxon>
        <taxon>Viridiplantae</taxon>
        <taxon>Streptophyta</taxon>
        <taxon>Embryophyta</taxon>
        <taxon>Tracheophyta</taxon>
        <taxon>Spermatophyta</taxon>
        <taxon>Magnoliopsida</taxon>
        <taxon>Ranunculales</taxon>
        <taxon>Ranunculaceae</taxon>
        <taxon>Coptidoideae</taxon>
        <taxon>Coptis</taxon>
    </lineage>
</organism>
<dbReference type="Pfam" id="PF04674">
    <property type="entry name" value="Phi_1"/>
    <property type="match status" value="1"/>
</dbReference>
<evidence type="ECO:0000256" key="3">
    <source>
        <dbReference type="ARBA" id="ARBA00022525"/>
    </source>
</evidence>
<sequence>MLLSYHNGVLLEGKLPVSILWYGQFTPSQKSIVADFLLSLNPTKQMVSSSSKPNVALWWKTIQTYLRKAGKKQAQVVLSNQVSIENYPMGKILKKAQITELTQKVNSKPGRLVLVLTDKDVAVEGFCMSNCGFHGSNAEKNSAFIWVGNSVTQCPGQCAWPFHQPIYGPQTAPLVAPNGDVGLDGMIVNIASLLAGTVTNPFGNGFYQGSSGAYLEASSACPGVYAKGAYPGYAGDLLVDSGSGASYNALGVNGRKYLLPAVFDPLTSSCSTIV</sequence>
<comment type="similarity">
    <text evidence="5">Belongs to the EXORDIUM family.</text>
</comment>
<dbReference type="Proteomes" id="UP000631114">
    <property type="component" value="Unassembled WGS sequence"/>
</dbReference>
<accession>A0A835HZV6</accession>
<keyword evidence="3" id="KW-0964">Secreted</keyword>
<evidence type="ECO:0000256" key="2">
    <source>
        <dbReference type="ARBA" id="ARBA00022523"/>
    </source>
</evidence>
<name>A0A835HZV6_9MAGN</name>
<protein>
    <submittedName>
        <fullName evidence="6">Uncharacterized protein</fullName>
    </submittedName>
</protein>
<dbReference type="PANTHER" id="PTHR31279:SF73">
    <property type="entry name" value="OS10G0376400 PROTEIN"/>
    <property type="match status" value="1"/>
</dbReference>